<accession>A0A1I6JHM5</accession>
<dbReference type="EMBL" id="FOYZ01000005">
    <property type="protein sequence ID" value="SFR78498.1"/>
    <property type="molecule type" value="Genomic_DNA"/>
</dbReference>
<reference evidence="3 4" key="1">
    <citation type="submission" date="2016-10" db="EMBL/GenBank/DDBJ databases">
        <authorList>
            <person name="de Groot N.N."/>
        </authorList>
    </citation>
    <scope>NUCLEOTIDE SEQUENCE [LARGE SCALE GENOMIC DNA]</scope>
    <source>
        <strain evidence="3 4">743A</strain>
    </source>
</reference>
<dbReference type="SMART" id="SM00530">
    <property type="entry name" value="HTH_XRE"/>
    <property type="match status" value="1"/>
</dbReference>
<gene>
    <name evidence="3" type="ORF">SAMN05661086_01699</name>
</gene>
<protein>
    <submittedName>
        <fullName evidence="3">Transcriptional regulator, contains XRE-family HTH domain</fullName>
    </submittedName>
</protein>
<dbReference type="RefSeq" id="WP_092560249.1">
    <property type="nucleotide sequence ID" value="NZ_FOYZ01000005.1"/>
</dbReference>
<dbReference type="OrthoDB" id="371153at2"/>
<dbReference type="InterPro" id="IPR010982">
    <property type="entry name" value="Lambda_DNA-bd_dom_sf"/>
</dbReference>
<dbReference type="InterPro" id="IPR050807">
    <property type="entry name" value="TransReg_Diox_bact_type"/>
</dbReference>
<dbReference type="CDD" id="cd00093">
    <property type="entry name" value="HTH_XRE"/>
    <property type="match status" value="1"/>
</dbReference>
<dbReference type="PROSITE" id="PS50943">
    <property type="entry name" value="HTH_CROC1"/>
    <property type="match status" value="1"/>
</dbReference>
<evidence type="ECO:0000259" key="2">
    <source>
        <dbReference type="PROSITE" id="PS50943"/>
    </source>
</evidence>
<dbReference type="GO" id="GO:0003677">
    <property type="term" value="F:DNA binding"/>
    <property type="evidence" value="ECO:0007669"/>
    <property type="project" value="UniProtKB-KW"/>
</dbReference>
<dbReference type="Proteomes" id="UP000199659">
    <property type="component" value="Unassembled WGS sequence"/>
</dbReference>
<feature type="domain" description="HTH cro/C1-type" evidence="2">
    <location>
        <begin position="10"/>
        <end position="65"/>
    </location>
</feature>
<name>A0A1I6JHM5_9FIRM</name>
<keyword evidence="4" id="KW-1185">Reference proteome</keyword>
<evidence type="ECO:0000256" key="1">
    <source>
        <dbReference type="ARBA" id="ARBA00023125"/>
    </source>
</evidence>
<dbReference type="SUPFAM" id="SSF47413">
    <property type="entry name" value="lambda repressor-like DNA-binding domains"/>
    <property type="match status" value="1"/>
</dbReference>
<dbReference type="PANTHER" id="PTHR46797:SF1">
    <property type="entry name" value="METHYLPHOSPHONATE SYNTHASE"/>
    <property type="match status" value="1"/>
</dbReference>
<keyword evidence="1" id="KW-0238">DNA-binding</keyword>
<proteinExistence type="predicted"/>
<dbReference type="Pfam" id="PF01381">
    <property type="entry name" value="HTH_3"/>
    <property type="match status" value="1"/>
</dbReference>
<dbReference type="GO" id="GO:0003700">
    <property type="term" value="F:DNA-binding transcription factor activity"/>
    <property type="evidence" value="ECO:0007669"/>
    <property type="project" value="TreeGrafter"/>
</dbReference>
<evidence type="ECO:0000313" key="4">
    <source>
        <dbReference type="Proteomes" id="UP000199659"/>
    </source>
</evidence>
<organism evidence="3 4">
    <name type="scientific">Anaeromicropila populeti</name>
    <dbReference type="NCBI Taxonomy" id="37658"/>
    <lineage>
        <taxon>Bacteria</taxon>
        <taxon>Bacillati</taxon>
        <taxon>Bacillota</taxon>
        <taxon>Clostridia</taxon>
        <taxon>Lachnospirales</taxon>
        <taxon>Lachnospiraceae</taxon>
        <taxon>Anaeromicropila</taxon>
    </lineage>
</organism>
<dbReference type="Gene3D" id="1.10.260.40">
    <property type="entry name" value="lambda repressor-like DNA-binding domains"/>
    <property type="match status" value="1"/>
</dbReference>
<dbReference type="PANTHER" id="PTHR46797">
    <property type="entry name" value="HTH-TYPE TRANSCRIPTIONAL REGULATOR"/>
    <property type="match status" value="1"/>
</dbReference>
<sequence>MNNKEIGERIKTKREENHLTISELAKKVGVADSTISRYERGIIEKIKLPVIQSIAAALGVNPVWIIGESTECEIKEKFVLDDSYFSFAKEMQQKKVSKDDMEKLWKFYDMIKKI</sequence>
<evidence type="ECO:0000313" key="3">
    <source>
        <dbReference type="EMBL" id="SFR78498.1"/>
    </source>
</evidence>
<dbReference type="AlphaFoldDB" id="A0A1I6JHM5"/>
<dbReference type="STRING" id="37658.SAMN05661086_01699"/>
<dbReference type="GO" id="GO:0005829">
    <property type="term" value="C:cytosol"/>
    <property type="evidence" value="ECO:0007669"/>
    <property type="project" value="TreeGrafter"/>
</dbReference>
<dbReference type="InterPro" id="IPR001387">
    <property type="entry name" value="Cro/C1-type_HTH"/>
</dbReference>